<evidence type="ECO:0000259" key="4">
    <source>
        <dbReference type="Pfam" id="PF14870"/>
    </source>
</evidence>
<feature type="domain" description="Photosynthesis system II assembly factor Ycf48/Hcf136-like" evidence="4">
    <location>
        <begin position="36"/>
        <end position="100"/>
    </location>
</feature>
<evidence type="ECO:0000313" key="5">
    <source>
        <dbReference type="EMBL" id="QIA09579.1"/>
    </source>
</evidence>
<dbReference type="AlphaFoldDB" id="A0A6C0RHK0"/>
<feature type="signal peptide" evidence="3">
    <location>
        <begin position="1"/>
        <end position="19"/>
    </location>
</feature>
<dbReference type="EMBL" id="CP048409">
    <property type="protein sequence ID" value="QIA09579.1"/>
    <property type="molecule type" value="Genomic_DNA"/>
</dbReference>
<gene>
    <name evidence="5" type="ORF">G0Q07_18520</name>
</gene>
<dbReference type="GO" id="GO:0009523">
    <property type="term" value="C:photosystem II"/>
    <property type="evidence" value="ECO:0007669"/>
    <property type="project" value="UniProtKB-KW"/>
</dbReference>
<evidence type="ECO:0000256" key="1">
    <source>
        <dbReference type="ARBA" id="ARBA00022531"/>
    </source>
</evidence>
<keyword evidence="1" id="KW-0602">Photosynthesis</keyword>
<name>A0A6C0RHK0_9BACT</name>
<keyword evidence="3" id="KW-0732">Signal</keyword>
<accession>A0A6C0RHK0</accession>
<dbReference type="KEGG" id="drc:G0Q07_18520"/>
<sequence length="179" mass="19401">MKFLLIPAFILLLFSCTLTPKKQVAVVFSELNTNTEASFRGLHVVDENTVWASGSGGTVFVSNDSGNSWKDVSIQGTEGNDFRSIHAWDDKKAIVFGVAGPEFAYKTIDGGNTWNVVYSDTTSGLFFNSLKFADEKNGLAVSDPVNGKFFVLRTEDAGNTWTVVENLPSVIDGEANFAA</sequence>
<dbReference type="Gene3D" id="2.130.10.10">
    <property type="entry name" value="YVTN repeat-like/Quinoprotein amine dehydrogenase"/>
    <property type="match status" value="1"/>
</dbReference>
<evidence type="ECO:0000256" key="3">
    <source>
        <dbReference type="SAM" id="SignalP"/>
    </source>
</evidence>
<dbReference type="PANTHER" id="PTHR47199">
    <property type="entry name" value="PHOTOSYSTEM II STABILITY/ASSEMBLY FACTOR HCF136, CHLOROPLASTIC"/>
    <property type="match status" value="1"/>
</dbReference>
<dbReference type="Proteomes" id="UP000474630">
    <property type="component" value="Chromosome"/>
</dbReference>
<dbReference type="SUPFAM" id="SSF110296">
    <property type="entry name" value="Oligoxyloglucan reducing end-specific cellobiohydrolase"/>
    <property type="match status" value="1"/>
</dbReference>
<dbReference type="PROSITE" id="PS51257">
    <property type="entry name" value="PROKAR_LIPOPROTEIN"/>
    <property type="match status" value="1"/>
</dbReference>
<feature type="chain" id="PRO_5025424289" description="Photosynthesis system II assembly factor Ycf48/Hcf136-like domain-containing protein" evidence="3">
    <location>
        <begin position="20"/>
        <end position="179"/>
    </location>
</feature>
<keyword evidence="2" id="KW-0604">Photosystem II</keyword>
<dbReference type="Pfam" id="PF14870">
    <property type="entry name" value="PSII_BNR"/>
    <property type="match status" value="1"/>
</dbReference>
<organism evidence="5 6">
    <name type="scientific">Draconibacterium halophilum</name>
    <dbReference type="NCBI Taxonomy" id="2706887"/>
    <lineage>
        <taxon>Bacteria</taxon>
        <taxon>Pseudomonadati</taxon>
        <taxon>Bacteroidota</taxon>
        <taxon>Bacteroidia</taxon>
        <taxon>Marinilabiliales</taxon>
        <taxon>Prolixibacteraceae</taxon>
        <taxon>Draconibacterium</taxon>
    </lineage>
</organism>
<reference evidence="5 6" key="1">
    <citation type="submission" date="2020-02" db="EMBL/GenBank/DDBJ databases">
        <title>Genome sequencing for Draconibacterium sp. strain M1.</title>
        <authorList>
            <person name="Park S.-J."/>
        </authorList>
    </citation>
    <scope>NUCLEOTIDE SEQUENCE [LARGE SCALE GENOMIC DNA]</scope>
    <source>
        <strain evidence="5 6">M1</strain>
    </source>
</reference>
<dbReference type="InterPro" id="IPR028203">
    <property type="entry name" value="PSII_CF48-like_dom"/>
</dbReference>
<dbReference type="InterPro" id="IPR015943">
    <property type="entry name" value="WD40/YVTN_repeat-like_dom_sf"/>
</dbReference>
<dbReference type="RefSeq" id="WP_163348549.1">
    <property type="nucleotide sequence ID" value="NZ_CP048409.1"/>
</dbReference>
<keyword evidence="6" id="KW-1185">Reference proteome</keyword>
<protein>
    <recommendedName>
        <fullName evidence="4">Photosynthesis system II assembly factor Ycf48/Hcf136-like domain-containing protein</fullName>
    </recommendedName>
</protein>
<evidence type="ECO:0000313" key="6">
    <source>
        <dbReference type="Proteomes" id="UP000474630"/>
    </source>
</evidence>
<dbReference type="GO" id="GO:0015979">
    <property type="term" value="P:photosynthesis"/>
    <property type="evidence" value="ECO:0007669"/>
    <property type="project" value="UniProtKB-KW"/>
</dbReference>
<dbReference type="PANTHER" id="PTHR47199:SF2">
    <property type="entry name" value="PHOTOSYSTEM II STABILITY_ASSEMBLY FACTOR HCF136, CHLOROPLASTIC"/>
    <property type="match status" value="1"/>
</dbReference>
<evidence type="ECO:0000256" key="2">
    <source>
        <dbReference type="ARBA" id="ARBA00023276"/>
    </source>
</evidence>
<proteinExistence type="predicted"/>